<reference evidence="3 4" key="1">
    <citation type="submission" date="2019-07" db="EMBL/GenBank/DDBJ databases">
        <title>Whole genome shotgun sequence of Cellulomonas hominis NBRC 16055.</title>
        <authorList>
            <person name="Hosoyama A."/>
            <person name="Uohara A."/>
            <person name="Ohji S."/>
            <person name="Ichikawa N."/>
        </authorList>
    </citation>
    <scope>NUCLEOTIDE SEQUENCE [LARGE SCALE GENOMIC DNA]</scope>
    <source>
        <strain evidence="3 4">NBRC 16055</strain>
    </source>
</reference>
<proteinExistence type="predicted"/>
<name>A0A511FH60_9CELL</name>
<keyword evidence="2" id="KW-0812">Transmembrane</keyword>
<accession>A0A511FH60</accession>
<evidence type="ECO:0000256" key="1">
    <source>
        <dbReference type="SAM" id="MobiDB-lite"/>
    </source>
</evidence>
<gene>
    <name evidence="3" type="ORF">CHO01_36570</name>
</gene>
<dbReference type="PANTHER" id="PTHR31272:SF4">
    <property type="entry name" value="CYTOCHROME C-TYPE BIOGENESIS PROTEIN HI_1454-RELATED"/>
    <property type="match status" value="1"/>
</dbReference>
<evidence type="ECO:0000313" key="4">
    <source>
        <dbReference type="Proteomes" id="UP000321723"/>
    </source>
</evidence>
<feature type="transmembrane region" description="Helical" evidence="2">
    <location>
        <begin position="83"/>
        <end position="101"/>
    </location>
</feature>
<dbReference type="AlphaFoldDB" id="A0A511FH60"/>
<keyword evidence="2" id="KW-0472">Membrane</keyword>
<dbReference type="EMBL" id="BJVQ01000086">
    <property type="protein sequence ID" value="GEL48541.1"/>
    <property type="molecule type" value="Genomic_DNA"/>
</dbReference>
<feature type="transmembrane region" description="Helical" evidence="2">
    <location>
        <begin position="122"/>
        <end position="145"/>
    </location>
</feature>
<evidence type="ECO:0000313" key="3">
    <source>
        <dbReference type="EMBL" id="GEL48541.1"/>
    </source>
</evidence>
<feature type="transmembrane region" description="Helical" evidence="2">
    <location>
        <begin position="199"/>
        <end position="228"/>
    </location>
</feature>
<evidence type="ECO:0000256" key="2">
    <source>
        <dbReference type="SAM" id="Phobius"/>
    </source>
</evidence>
<keyword evidence="2" id="KW-1133">Transmembrane helix</keyword>
<protein>
    <submittedName>
        <fullName evidence="3">Uncharacterized protein</fullName>
    </submittedName>
</protein>
<dbReference type="PANTHER" id="PTHR31272">
    <property type="entry name" value="CYTOCHROME C-TYPE BIOGENESIS PROTEIN HI_1454-RELATED"/>
    <property type="match status" value="1"/>
</dbReference>
<feature type="transmembrane region" description="Helical" evidence="2">
    <location>
        <begin position="157"/>
        <end position="179"/>
    </location>
</feature>
<dbReference type="RefSeq" id="WP_146840526.1">
    <property type="nucleotide sequence ID" value="NZ_BJVQ01000086.1"/>
</dbReference>
<feature type="transmembrane region" description="Helical" evidence="2">
    <location>
        <begin position="265"/>
        <end position="282"/>
    </location>
</feature>
<feature type="region of interest" description="Disordered" evidence="1">
    <location>
        <begin position="289"/>
        <end position="323"/>
    </location>
</feature>
<dbReference type="OrthoDB" id="4332145at2"/>
<dbReference type="Proteomes" id="UP000321723">
    <property type="component" value="Unassembled WGS sequence"/>
</dbReference>
<organism evidence="3 4">
    <name type="scientific">Cellulomonas hominis</name>
    <dbReference type="NCBI Taxonomy" id="156981"/>
    <lineage>
        <taxon>Bacteria</taxon>
        <taxon>Bacillati</taxon>
        <taxon>Actinomycetota</taxon>
        <taxon>Actinomycetes</taxon>
        <taxon>Micrococcales</taxon>
        <taxon>Cellulomonadaceae</taxon>
        <taxon>Cellulomonas</taxon>
    </lineage>
</organism>
<feature type="compositionally biased region" description="Basic and acidic residues" evidence="1">
    <location>
        <begin position="301"/>
        <end position="323"/>
    </location>
</feature>
<sequence length="323" mass="33620">MGSQLLTTGSVLAAFFAGGVALFAPCCIVFLAPSYLAGAVKNRRWRLLPLTFVFAAGLATVLLPITLGVSMVAGAIAKYHAPLYYAGGVLMLALAALALSGRMWSLPSALRTPDTRRGDTGSFYALGVFSGIASSCCAPVLAGVMTLSALSGSPAGGLLLGLAYVFGMVFPLFVMALIWDKARLRDRRWMSPKLVRVRLAGRTLVTNSLNIAVAAGFTVMGVAVILLAGSPDMTRGTEAQAAIGRGLTTVFSRFEDWSSPVPEPVLGLGLVALAALFVWGTLSERRRSRAASSPAAGPTLDDTHDPHAAAENSCHGDHEGAAR</sequence>
<feature type="transmembrane region" description="Helical" evidence="2">
    <location>
        <begin position="12"/>
        <end position="36"/>
    </location>
</feature>
<comment type="caution">
    <text evidence="3">The sequence shown here is derived from an EMBL/GenBank/DDBJ whole genome shotgun (WGS) entry which is preliminary data.</text>
</comment>
<feature type="transmembrane region" description="Helical" evidence="2">
    <location>
        <begin position="48"/>
        <end position="77"/>
    </location>
</feature>
<keyword evidence="4" id="KW-1185">Reference proteome</keyword>
<dbReference type="InterPro" id="IPR051790">
    <property type="entry name" value="Cytochrome_c-biogenesis_DsbD"/>
</dbReference>